<protein>
    <submittedName>
        <fullName evidence="1">Uncharacterized protein</fullName>
    </submittedName>
</protein>
<keyword evidence="2" id="KW-1185">Reference proteome</keyword>
<evidence type="ECO:0000313" key="1">
    <source>
        <dbReference type="EMBL" id="OAE26928.1"/>
    </source>
</evidence>
<dbReference type="AlphaFoldDB" id="A0A176W1I6"/>
<gene>
    <name evidence="1" type="ORF">AXG93_4413s1120</name>
</gene>
<accession>A0A176W1I6</accession>
<proteinExistence type="predicted"/>
<sequence>MAQLILGHRPSGSAIGPAQRKTICWVTGEMEEKEVRLFVHEPSVYQCKGTGEVETMKQIQAPLAIRNPKLRGNVFTFCTEHRTTVPASIVHPDRSQVEGSAEYRIRILPSDSQCQTDQL</sequence>
<organism evidence="1 2">
    <name type="scientific">Marchantia polymorpha subsp. ruderalis</name>
    <dbReference type="NCBI Taxonomy" id="1480154"/>
    <lineage>
        <taxon>Eukaryota</taxon>
        <taxon>Viridiplantae</taxon>
        <taxon>Streptophyta</taxon>
        <taxon>Embryophyta</taxon>
        <taxon>Marchantiophyta</taxon>
        <taxon>Marchantiopsida</taxon>
        <taxon>Marchantiidae</taxon>
        <taxon>Marchantiales</taxon>
        <taxon>Marchantiaceae</taxon>
        <taxon>Marchantia</taxon>
    </lineage>
</organism>
<evidence type="ECO:0000313" key="2">
    <source>
        <dbReference type="Proteomes" id="UP000077202"/>
    </source>
</evidence>
<name>A0A176W1I6_MARPO</name>
<dbReference type="EMBL" id="LVLJ01002028">
    <property type="protein sequence ID" value="OAE26928.1"/>
    <property type="molecule type" value="Genomic_DNA"/>
</dbReference>
<reference evidence="1" key="1">
    <citation type="submission" date="2016-03" db="EMBL/GenBank/DDBJ databases">
        <title>Mechanisms controlling the formation of the plant cell surface in tip-growing cells are functionally conserved among land plants.</title>
        <authorList>
            <person name="Honkanen S."/>
            <person name="Jones V.A."/>
            <person name="Morieri G."/>
            <person name="Champion C."/>
            <person name="Hetherington A.J."/>
            <person name="Kelly S."/>
            <person name="Saint-Marcoux D."/>
            <person name="Proust H."/>
            <person name="Prescott H."/>
            <person name="Dolan L."/>
        </authorList>
    </citation>
    <scope>NUCLEOTIDE SEQUENCE [LARGE SCALE GENOMIC DNA]</scope>
    <source>
        <tissue evidence="1">Whole gametophyte</tissue>
    </source>
</reference>
<dbReference type="Proteomes" id="UP000077202">
    <property type="component" value="Unassembled WGS sequence"/>
</dbReference>
<comment type="caution">
    <text evidence="1">The sequence shown here is derived from an EMBL/GenBank/DDBJ whole genome shotgun (WGS) entry which is preliminary data.</text>
</comment>